<dbReference type="EMBL" id="JAOPHQ010004954">
    <property type="protein sequence ID" value="KAK0137161.1"/>
    <property type="molecule type" value="Genomic_DNA"/>
</dbReference>
<dbReference type="Proteomes" id="UP001174136">
    <property type="component" value="Unassembled WGS sequence"/>
</dbReference>
<dbReference type="AlphaFoldDB" id="A0AA47NSU0"/>
<name>A0AA47NSU0_MERPO</name>
<dbReference type="Pfam" id="PF17790">
    <property type="entry name" value="MG1"/>
    <property type="match status" value="1"/>
</dbReference>
<dbReference type="InterPro" id="IPR041425">
    <property type="entry name" value="C3/4/5_MG1"/>
</dbReference>
<protein>
    <submittedName>
        <fullName evidence="2">Complement C3</fullName>
    </submittedName>
</protein>
<evidence type="ECO:0000313" key="2">
    <source>
        <dbReference type="EMBL" id="KAK0137161.1"/>
    </source>
</evidence>
<organism evidence="2 3">
    <name type="scientific">Merluccius polli</name>
    <name type="common">Benguela hake</name>
    <name type="synonym">Merluccius cadenati</name>
    <dbReference type="NCBI Taxonomy" id="89951"/>
    <lineage>
        <taxon>Eukaryota</taxon>
        <taxon>Metazoa</taxon>
        <taxon>Chordata</taxon>
        <taxon>Craniata</taxon>
        <taxon>Vertebrata</taxon>
        <taxon>Euteleostomi</taxon>
        <taxon>Actinopterygii</taxon>
        <taxon>Neopterygii</taxon>
        <taxon>Teleostei</taxon>
        <taxon>Neoteleostei</taxon>
        <taxon>Acanthomorphata</taxon>
        <taxon>Zeiogadaria</taxon>
        <taxon>Gadariae</taxon>
        <taxon>Gadiformes</taxon>
        <taxon>Gadoidei</taxon>
        <taxon>Merlucciidae</taxon>
        <taxon>Merluccius</taxon>
    </lineage>
</organism>
<gene>
    <name evidence="2" type="primary">c3_5</name>
    <name evidence="2" type="ORF">N1851_026644</name>
</gene>
<reference evidence="2" key="1">
    <citation type="journal article" date="2023" name="Front. Mar. Sci.">
        <title>A new Merluccius polli reference genome to investigate the effects of global change in West African waters.</title>
        <authorList>
            <person name="Mateo J.L."/>
            <person name="Blanco-Fernandez C."/>
            <person name="Garcia-Vazquez E."/>
            <person name="Machado-Schiaffino G."/>
        </authorList>
    </citation>
    <scope>NUCLEOTIDE SEQUENCE</scope>
    <source>
        <strain evidence="2">C29</strain>
        <tissue evidence="2">Fin</tissue>
    </source>
</reference>
<evidence type="ECO:0000313" key="3">
    <source>
        <dbReference type="Proteomes" id="UP001174136"/>
    </source>
</evidence>
<accession>A0AA47NSU0</accession>
<dbReference type="Gene3D" id="2.60.40.1930">
    <property type="match status" value="1"/>
</dbReference>
<comment type="caution">
    <text evidence="2">The sequence shown here is derived from an EMBL/GenBank/DDBJ whole genome shotgun (WGS) entry which is preliminary data.</text>
</comment>
<evidence type="ECO:0000259" key="1">
    <source>
        <dbReference type="Pfam" id="PF17790"/>
    </source>
</evidence>
<proteinExistence type="predicted"/>
<dbReference type="PANTHER" id="PTHR11412">
    <property type="entry name" value="MACROGLOBULIN / COMPLEMENT"/>
    <property type="match status" value="1"/>
</dbReference>
<dbReference type="PANTHER" id="PTHR11412:SF81">
    <property type="entry name" value="COMPLEMENT C3"/>
    <property type="match status" value="1"/>
</dbReference>
<feature type="domain" description="Complement C3/4/5 macroglobulin" evidence="1">
    <location>
        <begin position="29"/>
        <end position="127"/>
    </location>
</feature>
<keyword evidence="3" id="KW-1185">Reference proteome</keyword>
<dbReference type="InterPro" id="IPR050473">
    <property type="entry name" value="A2M/Complement_sys"/>
</dbReference>
<sequence>MATLTSPRRYHGANKLHVISLGQKYKLQMVLSAPNLLRVGATENIFVECQECATNLDVQILVKNFPSESIKLSDQTVTLNNQNNFQALNKIQIPAQDFKDDPELKQYVSLEAKFSDGTNLRKVVLVSVQSGYLFIQTDKPLYTPNSRGKSLYRT</sequence>